<proteinExistence type="predicted"/>
<accession>A0A1Y5F703</accession>
<sequence length="310" mass="36328">MVRKKMKELLSTTDVRSYFELSSLNAEMNISENGQLKFHWANWSKTCLIQKQMILGNDAKLFSIDENIDLLKNYPIWYQRKLKTVKSSLYDLYQSYMDPRLKLTWQEHQNETLVSLHHQSGPFVPLTSMRWMNKETYNLFILKKLLTGYYPMREFRISSDIEFTGELNSSPLDNAKIKITQFSSKGMIIAVNGHSFDKVKNCQNIEFKINLREFLNLQNIGKFKYKSGADDETLSIKGHSFREHGNLYNAAFSNSIEYYFFIPYSEIEVIGYEKSAIQIFGNFVKSIEMNFEDAINSTSLEYEKNKRRAA</sequence>
<dbReference type="EMBL" id="MAAO01000006">
    <property type="protein sequence ID" value="OUR96667.1"/>
    <property type="molecule type" value="Genomic_DNA"/>
</dbReference>
<comment type="caution">
    <text evidence="1">The sequence shown here is derived from an EMBL/GenBank/DDBJ whole genome shotgun (WGS) entry which is preliminary data.</text>
</comment>
<evidence type="ECO:0000313" key="1">
    <source>
        <dbReference type="EMBL" id="OUR96667.1"/>
    </source>
</evidence>
<gene>
    <name evidence="1" type="ORF">A9Q84_10005</name>
</gene>
<organism evidence="1 2">
    <name type="scientific">Halobacteriovorax marinus</name>
    <dbReference type="NCBI Taxonomy" id="97084"/>
    <lineage>
        <taxon>Bacteria</taxon>
        <taxon>Pseudomonadati</taxon>
        <taxon>Bdellovibrionota</taxon>
        <taxon>Bacteriovoracia</taxon>
        <taxon>Bacteriovoracales</taxon>
        <taxon>Halobacteriovoraceae</taxon>
        <taxon>Halobacteriovorax</taxon>
    </lineage>
</organism>
<evidence type="ECO:0000313" key="2">
    <source>
        <dbReference type="Proteomes" id="UP000196531"/>
    </source>
</evidence>
<reference evidence="2" key="1">
    <citation type="journal article" date="2017" name="Proc. Natl. Acad. Sci. U.S.A.">
        <title>Simulation of Deepwater Horizon oil plume reveals substrate specialization within a complex community of hydrocarbon-degraders.</title>
        <authorList>
            <person name="Hu P."/>
            <person name="Dubinsky E.A."/>
            <person name="Probst A.J."/>
            <person name="Wang J."/>
            <person name="Sieber C.M.K."/>
            <person name="Tom L.M."/>
            <person name="Gardinali P."/>
            <person name="Banfield J.F."/>
            <person name="Atlas R.M."/>
            <person name="Andersen G.L."/>
        </authorList>
    </citation>
    <scope>NUCLEOTIDE SEQUENCE [LARGE SCALE GENOMIC DNA]</scope>
</reference>
<dbReference type="AlphaFoldDB" id="A0A1Y5F703"/>
<name>A0A1Y5F703_9BACT</name>
<protein>
    <submittedName>
        <fullName evidence="1">Uncharacterized protein</fullName>
    </submittedName>
</protein>
<dbReference type="Proteomes" id="UP000196531">
    <property type="component" value="Unassembled WGS sequence"/>
</dbReference>